<protein>
    <submittedName>
        <fullName evidence="1">Uncharacterized protein</fullName>
    </submittedName>
</protein>
<evidence type="ECO:0000313" key="1">
    <source>
        <dbReference type="EMBL" id="CAD9481534.1"/>
    </source>
</evidence>
<dbReference type="PANTHER" id="PTHR15605">
    <property type="entry name" value="KINESIN-ASSOCIATED PROTEINS"/>
    <property type="match status" value="1"/>
</dbReference>
<accession>A0A7S2H631</accession>
<dbReference type="GO" id="GO:0044782">
    <property type="term" value="P:cilium organization"/>
    <property type="evidence" value="ECO:0007669"/>
    <property type="project" value="TreeGrafter"/>
</dbReference>
<reference evidence="1" key="1">
    <citation type="submission" date="2021-01" db="EMBL/GenBank/DDBJ databases">
        <authorList>
            <person name="Corre E."/>
            <person name="Pelletier E."/>
            <person name="Niang G."/>
            <person name="Scheremetjew M."/>
            <person name="Finn R."/>
            <person name="Kale V."/>
            <person name="Holt S."/>
            <person name="Cochrane G."/>
            <person name="Meng A."/>
            <person name="Brown T."/>
            <person name="Cohen L."/>
        </authorList>
    </citation>
    <scope>NUCLEOTIDE SEQUENCE</scope>
    <source>
        <strain evidence="1">CCMP2222</strain>
    </source>
</reference>
<dbReference type="InterPro" id="IPR008658">
    <property type="entry name" value="KAP3"/>
</dbReference>
<dbReference type="GO" id="GO:0005930">
    <property type="term" value="C:axoneme"/>
    <property type="evidence" value="ECO:0007669"/>
    <property type="project" value="TreeGrafter"/>
</dbReference>
<dbReference type="EMBL" id="HBGQ01069209">
    <property type="protein sequence ID" value="CAD9481534.1"/>
    <property type="molecule type" value="Transcribed_RNA"/>
</dbReference>
<dbReference type="GO" id="GO:0035869">
    <property type="term" value="C:ciliary transition zone"/>
    <property type="evidence" value="ECO:0007669"/>
    <property type="project" value="TreeGrafter"/>
</dbReference>
<dbReference type="PANTHER" id="PTHR15605:SF2">
    <property type="entry name" value="KINESIN-ASSOCIATED PROTEIN 3"/>
    <property type="match status" value="1"/>
</dbReference>
<dbReference type="GO" id="GO:0016939">
    <property type="term" value="C:kinesin II complex"/>
    <property type="evidence" value="ECO:0007669"/>
    <property type="project" value="TreeGrafter"/>
</dbReference>
<proteinExistence type="predicted"/>
<gene>
    <name evidence="1" type="ORF">AAND1436_LOCUS33277</name>
</gene>
<dbReference type="GO" id="GO:0007018">
    <property type="term" value="P:microtubule-based movement"/>
    <property type="evidence" value="ECO:0007669"/>
    <property type="project" value="TreeGrafter"/>
</dbReference>
<dbReference type="Pfam" id="PF05804">
    <property type="entry name" value="KAP"/>
    <property type="match status" value="1"/>
</dbReference>
<name>A0A7S2H631_9DINO</name>
<dbReference type="GO" id="GO:0019894">
    <property type="term" value="F:kinesin binding"/>
    <property type="evidence" value="ECO:0007669"/>
    <property type="project" value="InterPro"/>
</dbReference>
<dbReference type="AlphaFoldDB" id="A0A7S2H631"/>
<sequence length="174" mass="19677">MLQDLLVEKREDEEIVVQILYAFQCLLVFEEVRDAVLQDTELVPCIMRFSRARNSTVIKQASQTLELVAEYAGDAVGSDDAPSWIEQIKAFRFEQHNSEWCNYVNWELSGGGAGMSPGHAYGYYDDPQGPSGDEEEEFAFHWAGGDAVDADDLANRDWERKGDDQFMHSARFGP</sequence>
<organism evidence="1">
    <name type="scientific">Alexandrium andersonii</name>
    <dbReference type="NCBI Taxonomy" id="327968"/>
    <lineage>
        <taxon>Eukaryota</taxon>
        <taxon>Sar</taxon>
        <taxon>Alveolata</taxon>
        <taxon>Dinophyceae</taxon>
        <taxon>Gonyaulacales</taxon>
        <taxon>Pyrocystaceae</taxon>
        <taxon>Alexandrium</taxon>
    </lineage>
</organism>